<sequence length="54" mass="6211">MEEHHENISIADAYNGFYENQADYIIEGDIHPTTEGQRILADVGIEVLKPYFEN</sequence>
<evidence type="ECO:0000313" key="2">
    <source>
        <dbReference type="Proteomes" id="UP001596142"/>
    </source>
</evidence>
<comment type="caution">
    <text evidence="1">The sequence shown here is derived from an EMBL/GenBank/DDBJ whole genome shotgun (WGS) entry which is preliminary data.</text>
</comment>
<proteinExistence type="predicted"/>
<organism evidence="1 2">
    <name type="scientific">Thalassorhabdus alkalitolerans</name>
    <dbReference type="NCBI Taxonomy" id="2282697"/>
    <lineage>
        <taxon>Bacteria</taxon>
        <taxon>Bacillati</taxon>
        <taxon>Bacillota</taxon>
        <taxon>Bacilli</taxon>
        <taxon>Bacillales</taxon>
        <taxon>Bacillaceae</taxon>
        <taxon>Thalassorhabdus</taxon>
    </lineage>
</organism>
<dbReference type="RefSeq" id="WP_157049822.1">
    <property type="nucleotide sequence ID" value="NZ_JBHSOZ010000003.1"/>
</dbReference>
<name>A0ABW0YJA5_9BACI</name>
<evidence type="ECO:0000313" key="1">
    <source>
        <dbReference type="EMBL" id="MFC5711786.1"/>
    </source>
</evidence>
<gene>
    <name evidence="1" type="ORF">ACFPU1_03235</name>
</gene>
<protein>
    <submittedName>
        <fullName evidence="1">Uncharacterized protein</fullName>
    </submittedName>
</protein>
<dbReference type="EMBL" id="JBHSOZ010000003">
    <property type="protein sequence ID" value="MFC5711786.1"/>
    <property type="molecule type" value="Genomic_DNA"/>
</dbReference>
<reference evidence="2" key="1">
    <citation type="journal article" date="2019" name="Int. J. Syst. Evol. Microbiol.">
        <title>The Global Catalogue of Microorganisms (GCM) 10K type strain sequencing project: providing services to taxonomists for standard genome sequencing and annotation.</title>
        <authorList>
            <consortium name="The Broad Institute Genomics Platform"/>
            <consortium name="The Broad Institute Genome Sequencing Center for Infectious Disease"/>
            <person name="Wu L."/>
            <person name="Ma J."/>
        </authorList>
    </citation>
    <scope>NUCLEOTIDE SEQUENCE [LARGE SCALE GENOMIC DNA]</scope>
    <source>
        <strain evidence="2">CECT 7184</strain>
    </source>
</reference>
<keyword evidence="2" id="KW-1185">Reference proteome</keyword>
<accession>A0ABW0YJA5</accession>
<dbReference type="Proteomes" id="UP001596142">
    <property type="component" value="Unassembled WGS sequence"/>
</dbReference>